<evidence type="ECO:0000256" key="3">
    <source>
        <dbReference type="ARBA" id="ARBA00022801"/>
    </source>
</evidence>
<dbReference type="SMART" id="SM00646">
    <property type="entry name" value="Ami_3"/>
    <property type="match status" value="1"/>
</dbReference>
<evidence type="ECO:0000313" key="6">
    <source>
        <dbReference type="EMBL" id="AXI03689.1"/>
    </source>
</evidence>
<keyword evidence="4" id="KW-0732">Signal</keyword>
<dbReference type="InterPro" id="IPR050695">
    <property type="entry name" value="N-acetylmuramoyl_amidase_3"/>
</dbReference>
<accession>A0A345P8T0</accession>
<name>A0A345P8T0_9GAMM</name>
<keyword evidence="7" id="KW-1185">Reference proteome</keyword>
<sequence>MFNLSGCRHLLAVLAIGMILPAHAALVIVDTGHTPEHPGATAASGRAEYRYNLDMTDALAADLIRANERVVRISADGKEIALPDRAIHNPAADVFVSIHHDSILKAWMDAGRVREFSGYSIFVSTKNPKYAESVRCAQAIGQQMLKSGQKPSLYHATPIAGENRPFIDRRLGVHRYDDLIVLKTAPMPSVLVEIGVIANPDDEIRVSQPETIKRVAHAISTGIQVCISDQH</sequence>
<evidence type="ECO:0000256" key="4">
    <source>
        <dbReference type="SAM" id="SignalP"/>
    </source>
</evidence>
<evidence type="ECO:0000313" key="7">
    <source>
        <dbReference type="Proteomes" id="UP000253940"/>
    </source>
</evidence>
<reference evidence="6 7" key="1">
    <citation type="submission" date="2018-07" db="EMBL/GenBank/DDBJ databases">
        <title>Genome sequencing of Moraxellaceae gen. HYN0046.</title>
        <authorList>
            <person name="Kim M."/>
            <person name="Yi H."/>
        </authorList>
    </citation>
    <scope>NUCLEOTIDE SEQUENCE [LARGE SCALE GENOMIC DNA]</scope>
    <source>
        <strain evidence="6 7">HYN0046</strain>
    </source>
</reference>
<evidence type="ECO:0000256" key="2">
    <source>
        <dbReference type="ARBA" id="ARBA00011901"/>
    </source>
</evidence>
<dbReference type="Proteomes" id="UP000253940">
    <property type="component" value="Chromosome"/>
</dbReference>
<dbReference type="GO" id="GO:0009253">
    <property type="term" value="P:peptidoglycan catabolic process"/>
    <property type="evidence" value="ECO:0007669"/>
    <property type="project" value="InterPro"/>
</dbReference>
<keyword evidence="3 6" id="KW-0378">Hydrolase</keyword>
<evidence type="ECO:0000256" key="1">
    <source>
        <dbReference type="ARBA" id="ARBA00001561"/>
    </source>
</evidence>
<proteinExistence type="predicted"/>
<dbReference type="KEGG" id="mbah:HYN46_13130"/>
<dbReference type="OrthoDB" id="8525541at2"/>
<gene>
    <name evidence="6" type="ORF">HYN46_13130</name>
</gene>
<dbReference type="EMBL" id="CP031222">
    <property type="protein sequence ID" value="AXI03689.1"/>
    <property type="molecule type" value="Genomic_DNA"/>
</dbReference>
<dbReference type="GO" id="GO:0030288">
    <property type="term" value="C:outer membrane-bounded periplasmic space"/>
    <property type="evidence" value="ECO:0007669"/>
    <property type="project" value="TreeGrafter"/>
</dbReference>
<dbReference type="Pfam" id="PF01520">
    <property type="entry name" value="Amidase_3"/>
    <property type="match status" value="1"/>
</dbReference>
<dbReference type="PANTHER" id="PTHR30404:SF0">
    <property type="entry name" value="N-ACETYLMURAMOYL-L-ALANINE AMIDASE AMIC"/>
    <property type="match status" value="1"/>
</dbReference>
<dbReference type="CDD" id="cd02696">
    <property type="entry name" value="MurNAc-LAA"/>
    <property type="match status" value="1"/>
</dbReference>
<feature type="chain" id="PRO_5016981792" description="N-acetylmuramoyl-L-alanine amidase" evidence="4">
    <location>
        <begin position="25"/>
        <end position="231"/>
    </location>
</feature>
<evidence type="ECO:0000259" key="5">
    <source>
        <dbReference type="SMART" id="SM00646"/>
    </source>
</evidence>
<comment type="catalytic activity">
    <reaction evidence="1">
        <text>Hydrolyzes the link between N-acetylmuramoyl residues and L-amino acid residues in certain cell-wall glycopeptides.</text>
        <dbReference type="EC" id="3.5.1.28"/>
    </reaction>
</comment>
<feature type="signal peptide" evidence="4">
    <location>
        <begin position="1"/>
        <end position="24"/>
    </location>
</feature>
<dbReference type="AlphaFoldDB" id="A0A345P8T0"/>
<dbReference type="RefSeq" id="WP_114899797.1">
    <property type="nucleotide sequence ID" value="NZ_CP031222.1"/>
</dbReference>
<dbReference type="Gene3D" id="3.40.630.40">
    <property type="entry name" value="Zn-dependent exopeptidases"/>
    <property type="match status" value="1"/>
</dbReference>
<protein>
    <recommendedName>
        <fullName evidence="2">N-acetylmuramoyl-L-alanine amidase</fullName>
        <ecNumber evidence="2">3.5.1.28</ecNumber>
    </recommendedName>
</protein>
<feature type="domain" description="MurNAc-LAA" evidence="5">
    <location>
        <begin position="84"/>
        <end position="224"/>
    </location>
</feature>
<dbReference type="SUPFAM" id="SSF53187">
    <property type="entry name" value="Zn-dependent exopeptidases"/>
    <property type="match status" value="1"/>
</dbReference>
<organism evidence="6 7">
    <name type="scientific">Aquirhabdus parva</name>
    <dbReference type="NCBI Taxonomy" id="2283318"/>
    <lineage>
        <taxon>Bacteria</taxon>
        <taxon>Pseudomonadati</taxon>
        <taxon>Pseudomonadota</taxon>
        <taxon>Gammaproteobacteria</taxon>
        <taxon>Moraxellales</taxon>
        <taxon>Moraxellaceae</taxon>
        <taxon>Aquirhabdus</taxon>
    </lineage>
</organism>
<dbReference type="EC" id="3.5.1.28" evidence="2"/>
<dbReference type="GO" id="GO:0008745">
    <property type="term" value="F:N-acetylmuramoyl-L-alanine amidase activity"/>
    <property type="evidence" value="ECO:0007669"/>
    <property type="project" value="UniProtKB-EC"/>
</dbReference>
<dbReference type="InterPro" id="IPR002508">
    <property type="entry name" value="MurNAc-LAA_cat"/>
</dbReference>
<dbReference type="PANTHER" id="PTHR30404">
    <property type="entry name" value="N-ACETYLMURAMOYL-L-ALANINE AMIDASE"/>
    <property type="match status" value="1"/>
</dbReference>